<protein>
    <submittedName>
        <fullName evidence="1">Uncharacterized protein</fullName>
    </submittedName>
</protein>
<dbReference type="Proteomes" id="UP000475117">
    <property type="component" value="Chromosome"/>
</dbReference>
<evidence type="ECO:0000313" key="1">
    <source>
        <dbReference type="EMBL" id="QQL43967.1"/>
    </source>
</evidence>
<dbReference type="KEGG" id="soa:G3M56_008670"/>
<organism evidence="1 2">
    <name type="scientific">Sulfuriroseicoccus oceanibius</name>
    <dbReference type="NCBI Taxonomy" id="2707525"/>
    <lineage>
        <taxon>Bacteria</taxon>
        <taxon>Pseudomonadati</taxon>
        <taxon>Verrucomicrobiota</taxon>
        <taxon>Verrucomicrobiia</taxon>
        <taxon>Verrucomicrobiales</taxon>
        <taxon>Verrucomicrobiaceae</taxon>
        <taxon>Sulfuriroseicoccus</taxon>
    </lineage>
</organism>
<keyword evidence="2" id="KW-1185">Reference proteome</keyword>
<dbReference type="AlphaFoldDB" id="A0A6B3LBA8"/>
<proteinExistence type="predicted"/>
<accession>A0A6B3LBA8</accession>
<dbReference type="EMBL" id="CP066776">
    <property type="protein sequence ID" value="QQL43967.1"/>
    <property type="molecule type" value="Genomic_DNA"/>
</dbReference>
<name>A0A6B3LBA8_9BACT</name>
<dbReference type="RefSeq" id="WP_164363491.1">
    <property type="nucleotide sequence ID" value="NZ_CP066776.1"/>
</dbReference>
<reference evidence="1 2" key="1">
    <citation type="submission" date="2020-12" db="EMBL/GenBank/DDBJ databases">
        <title>Sulforoseuscoccus oceanibium gen. nov., sp. nov., a representative of the phylum Verrucomicrobia with special cytoplasmic membrane, and proposal of Sulforoseuscoccusaceae fam. nov.</title>
        <authorList>
            <person name="Xi F."/>
        </authorList>
    </citation>
    <scope>NUCLEOTIDE SEQUENCE [LARGE SCALE GENOMIC DNA]</scope>
    <source>
        <strain evidence="1 2">T37</strain>
    </source>
</reference>
<evidence type="ECO:0000313" key="2">
    <source>
        <dbReference type="Proteomes" id="UP000475117"/>
    </source>
</evidence>
<sequence>MDKLQNFINVVLVGVVTFLLVDRFTDQREDYPLQNEVAAVEREFYLHYLARGEYPQSRAFLSPVAAKLVAAYPENFRWDEDGVFLHFTPRVEAEFVPSTIGKPGETFEHNCQVFKAHAAWCDGFRSDYEATPDELSAEGVMF</sequence>
<gene>
    <name evidence="1" type="ORF">G3M56_008670</name>
</gene>